<dbReference type="Proteomes" id="UP000203549">
    <property type="component" value="Segment"/>
</dbReference>
<reference evidence="1 2" key="1">
    <citation type="journal article" date="2011" name="Arch. Virol.">
        <title>Genomic sequencing and analysis of Clostera anachoreta granulovirus.</title>
        <authorList>
            <person name="Liang Z."/>
            <person name="Zhang X."/>
            <person name="Yin X."/>
            <person name="Cao S."/>
            <person name="Xu F."/>
        </authorList>
    </citation>
    <scope>NUCLEOTIDE SEQUENCE [LARGE SCALE GENOMIC DNA]</scope>
    <source>
        <strain evidence="1">ClanGV-HBHN</strain>
    </source>
</reference>
<organism evidence="1 2">
    <name type="scientific">Clostera anachoreta granulovirus</name>
    <dbReference type="NCBI Taxonomy" id="283675"/>
    <lineage>
        <taxon>Viruses</taxon>
        <taxon>Viruses incertae sedis</taxon>
        <taxon>Naldaviricetes</taxon>
        <taxon>Lefavirales</taxon>
        <taxon>Baculoviridae</taxon>
        <taxon>Betabaculovirus</taxon>
        <taxon>Betabaculovirus clanachoretae</taxon>
    </lineage>
</organism>
<dbReference type="EMBL" id="HQ116624">
    <property type="protein sequence ID" value="AEB00305.1"/>
    <property type="molecule type" value="Genomic_DNA"/>
</dbReference>
<accession>F4ZKP4</accession>
<evidence type="ECO:0000313" key="2">
    <source>
        <dbReference type="Proteomes" id="UP000203549"/>
    </source>
</evidence>
<keyword evidence="2" id="KW-1185">Reference proteome</keyword>
<protein>
    <submittedName>
        <fullName evidence="1">Uncharacterized protein</fullName>
    </submittedName>
</protein>
<proteinExistence type="predicted"/>
<dbReference type="GeneID" id="10722898"/>
<dbReference type="RefSeq" id="YP_004376225.1">
    <property type="nucleotide sequence ID" value="NC_015398.1"/>
</dbReference>
<name>F4ZKP4_9BBAC</name>
<sequence>MTRVNITIRGKEIPTLHLNSKYFFGLSEIEDLFNVTSGGEYRNEIYRHADLIANGEHKEYLSDVGMTLLLEFNDIRYDRYCVLFIVADNVFRSRDPELETLRRIDKNVAIIRDYVTVLPN</sequence>
<dbReference type="KEGG" id="vg:10722898"/>
<dbReference type="OrthoDB" id="32240at10239"/>
<evidence type="ECO:0000313" key="1">
    <source>
        <dbReference type="EMBL" id="AEB00305.1"/>
    </source>
</evidence>